<feature type="region of interest" description="Disordered" evidence="1">
    <location>
        <begin position="63"/>
        <end position="96"/>
    </location>
</feature>
<dbReference type="Proteomes" id="UP000276834">
    <property type="component" value="Unassembled WGS sequence"/>
</dbReference>
<comment type="caution">
    <text evidence="2">The sequence shown here is derived from an EMBL/GenBank/DDBJ whole genome shotgun (WGS) entry which is preliminary data.</text>
</comment>
<feature type="compositionally biased region" description="Basic residues" evidence="1">
    <location>
        <begin position="358"/>
        <end position="384"/>
    </location>
</feature>
<feature type="region of interest" description="Disordered" evidence="1">
    <location>
        <begin position="526"/>
        <end position="592"/>
    </location>
</feature>
<feature type="compositionally biased region" description="Basic and acidic residues" evidence="1">
    <location>
        <begin position="76"/>
        <end position="90"/>
    </location>
</feature>
<name>A0A3L8S548_CHLGU</name>
<feature type="compositionally biased region" description="Low complexity" evidence="1">
    <location>
        <begin position="685"/>
        <end position="699"/>
    </location>
</feature>
<gene>
    <name evidence="2" type="ORF">DV515_00011876</name>
</gene>
<feature type="region of interest" description="Disordered" evidence="1">
    <location>
        <begin position="475"/>
        <end position="495"/>
    </location>
</feature>
<evidence type="ECO:0000313" key="2">
    <source>
        <dbReference type="EMBL" id="RLV97348.1"/>
    </source>
</evidence>
<dbReference type="OrthoDB" id="276744at2759"/>
<keyword evidence="3" id="KW-1185">Reference proteome</keyword>
<sequence length="756" mass="80486">MREAPGPHPFICLLAQLRFPGDSQTRLVVSLESCAWSETEPHSSKERCREHVAVRLGGPPSCEFAGSSRQARRLHMASEGREGRGERGEESTGQEIGLRERAWKALQRDLDRLDQWDEASGVRFNKAKCRVLLLGCNNPRQQHRVGQSGWKTAQQKRTLDCAQVAKKASGILAWISNSVASRTRAVIVTQEEGGSPSAITLPQGWLRWEPPRRPRSSAVPCHGNCPLSKRAPFSCQQRGVRSAGAPASAATTEQQRQLPERHGRFSHNSLLFFSRSPRPSESASEASPAPAVSGLPALGAIPPGAARNRGSPRPPWDRALAPGREEEKTPPPPSPDSLEKAIKAGMKHLTAQLPFFKEKRKRKETLGKRQGRGVQKRRGGRLARARPGGTVRGGRAGPAGAEGKRRIPAGEKRVREEGKDGREHSRSVSTSSPAGTFGASPSRPPPRRSWLRRCPPGRSLRVLLLLFLGQRTQRAPISGGSTAPGLASRGEGRDGAQGVCVCLSPSHNSPPEGSGAASGVEVGGYTDIERDDRGGHRPATTSASRDRIQDPATAPRRWRLPRAGGTLPLGRAAGGFAPSRPPLRAQRRPPQLPARSFFLLPLHREEGIGSTPAVPSSPSLPRGVAGRGSGPEAGAVAGAGSASLPASEGRLSAGIHGAASPQSPYSPGAERRRRPSRPRLPPPGTASSAAAPPRNSAGALSNNKDLEAGRQGGTAGRRFQRDPGSCSRCPLRTAAARPGAEGTRPRDRLGPYGENK</sequence>
<proteinExistence type="predicted"/>
<evidence type="ECO:0000313" key="3">
    <source>
        <dbReference type="Proteomes" id="UP000276834"/>
    </source>
</evidence>
<dbReference type="AlphaFoldDB" id="A0A3L8S548"/>
<feature type="region of interest" description="Disordered" evidence="1">
    <location>
        <begin position="607"/>
        <end position="756"/>
    </location>
</feature>
<protein>
    <submittedName>
        <fullName evidence="2">Uncharacterized protein</fullName>
    </submittedName>
</protein>
<accession>A0A3L8S548</accession>
<evidence type="ECO:0000256" key="1">
    <source>
        <dbReference type="SAM" id="MobiDB-lite"/>
    </source>
</evidence>
<organism evidence="2 3">
    <name type="scientific">Chloebia gouldiae</name>
    <name type="common">Gouldian finch</name>
    <name type="synonym">Erythrura gouldiae</name>
    <dbReference type="NCBI Taxonomy" id="44316"/>
    <lineage>
        <taxon>Eukaryota</taxon>
        <taxon>Metazoa</taxon>
        <taxon>Chordata</taxon>
        <taxon>Craniata</taxon>
        <taxon>Vertebrata</taxon>
        <taxon>Euteleostomi</taxon>
        <taxon>Archelosauria</taxon>
        <taxon>Archosauria</taxon>
        <taxon>Dinosauria</taxon>
        <taxon>Saurischia</taxon>
        <taxon>Theropoda</taxon>
        <taxon>Coelurosauria</taxon>
        <taxon>Aves</taxon>
        <taxon>Neognathae</taxon>
        <taxon>Neoaves</taxon>
        <taxon>Telluraves</taxon>
        <taxon>Australaves</taxon>
        <taxon>Passeriformes</taxon>
        <taxon>Passeroidea</taxon>
        <taxon>Passeridae</taxon>
        <taxon>Chloebia</taxon>
    </lineage>
</organism>
<dbReference type="EMBL" id="QUSF01000060">
    <property type="protein sequence ID" value="RLV97348.1"/>
    <property type="molecule type" value="Genomic_DNA"/>
</dbReference>
<feature type="compositionally biased region" description="Basic and acidic residues" evidence="1">
    <location>
        <begin position="743"/>
        <end position="756"/>
    </location>
</feature>
<feature type="region of interest" description="Disordered" evidence="1">
    <location>
        <begin position="234"/>
        <end position="454"/>
    </location>
</feature>
<feature type="compositionally biased region" description="Basic and acidic residues" evidence="1">
    <location>
        <begin position="402"/>
        <end position="426"/>
    </location>
</feature>
<feature type="compositionally biased region" description="Low complexity" evidence="1">
    <location>
        <begin position="632"/>
        <end position="649"/>
    </location>
</feature>
<feature type="compositionally biased region" description="Low complexity" evidence="1">
    <location>
        <begin position="274"/>
        <end position="306"/>
    </location>
</feature>
<reference evidence="2 3" key="1">
    <citation type="journal article" date="2018" name="Proc. R. Soc. B">
        <title>A non-coding region near Follistatin controls head colour polymorphism in the Gouldian finch.</title>
        <authorList>
            <person name="Toomey M.B."/>
            <person name="Marques C.I."/>
            <person name="Andrade P."/>
            <person name="Araujo P.M."/>
            <person name="Sabatino S."/>
            <person name="Gazda M.A."/>
            <person name="Afonso S."/>
            <person name="Lopes R.J."/>
            <person name="Corbo J.C."/>
            <person name="Carneiro M."/>
        </authorList>
    </citation>
    <scope>NUCLEOTIDE SEQUENCE [LARGE SCALE GENOMIC DNA]</scope>
    <source>
        <strain evidence="2">Red01</strain>
        <tissue evidence="2">Muscle</tissue>
    </source>
</reference>